<comment type="similarity">
    <text evidence="1">Belongs to the 'GDXG' lipolytic enzyme family.</text>
</comment>
<dbReference type="Proteomes" id="UP000332515">
    <property type="component" value="Unassembled WGS sequence"/>
</dbReference>
<evidence type="ECO:0000313" key="5">
    <source>
        <dbReference type="Proteomes" id="UP000332515"/>
    </source>
</evidence>
<dbReference type="SUPFAM" id="SSF53474">
    <property type="entry name" value="alpha/beta-Hydrolases"/>
    <property type="match status" value="1"/>
</dbReference>
<proteinExistence type="inferred from homology"/>
<dbReference type="GO" id="GO:0004771">
    <property type="term" value="F:sterol ester esterase activity"/>
    <property type="evidence" value="ECO:0007669"/>
    <property type="project" value="TreeGrafter"/>
</dbReference>
<dbReference type="Gene3D" id="3.40.50.1820">
    <property type="entry name" value="alpha/beta hydrolase"/>
    <property type="match status" value="1"/>
</dbReference>
<name>A0A6A7Y125_9HYPH</name>
<dbReference type="GO" id="GO:0005829">
    <property type="term" value="C:cytosol"/>
    <property type="evidence" value="ECO:0007669"/>
    <property type="project" value="TreeGrafter"/>
</dbReference>
<dbReference type="Pfam" id="PF07859">
    <property type="entry name" value="Abhydrolase_3"/>
    <property type="match status" value="1"/>
</dbReference>
<keyword evidence="5" id="KW-1185">Reference proteome</keyword>
<dbReference type="GO" id="GO:0004806">
    <property type="term" value="F:triacylglycerol lipase activity"/>
    <property type="evidence" value="ECO:0007669"/>
    <property type="project" value="TreeGrafter"/>
</dbReference>
<dbReference type="PANTHER" id="PTHR23025:SF4">
    <property type="entry name" value="ALPHA_BETA HYDROLASE FOLD-3 DOMAIN-CONTAINING PROTEIN"/>
    <property type="match status" value="1"/>
</dbReference>
<dbReference type="EMBL" id="VWNA01000001">
    <property type="protein sequence ID" value="MQT11801.1"/>
    <property type="molecule type" value="Genomic_DNA"/>
</dbReference>
<comment type="caution">
    <text evidence="4">The sequence shown here is derived from an EMBL/GenBank/DDBJ whole genome shotgun (WGS) entry which is preliminary data.</text>
</comment>
<dbReference type="RefSeq" id="WP_153478915.1">
    <property type="nucleotide sequence ID" value="NZ_VWNA01000001.1"/>
</dbReference>
<evidence type="ECO:0000313" key="4">
    <source>
        <dbReference type="EMBL" id="MQT11801.1"/>
    </source>
</evidence>
<protein>
    <submittedName>
        <fullName evidence="4">Alpha/beta hydrolase</fullName>
    </submittedName>
</protein>
<sequence length="310" mass="32229">MIEPELAAFIAEAQIAYPPGAETRPIAETRALYDAFAARMTPPRPPGITAEDSALAVDARAIPLRLYRGPDAPTGLVLYFHGGGFILGSLDSHDIVTAWLAAETGTAVIAVDYRLAPEYLAPAAFADCLAVAEAAIAGRLPFDAIGGLPFVLAGDSAGGTLAAGVAMALRDGGQAPLAGLALIYPLLARDPTPPARDDEAEAPMLTLSEVRGCVEAYLGGQQPGPYDFPLDTDRFDGLPPVLALPVEHDPLRDDAYLFAERVQAAGGTAEVLLGTGLAHGCVRARERSPGVRRLYAALADFVAARIAAAH</sequence>
<dbReference type="InterPro" id="IPR013094">
    <property type="entry name" value="AB_hydrolase_3"/>
</dbReference>
<dbReference type="AlphaFoldDB" id="A0A6A7Y125"/>
<organism evidence="4 5">
    <name type="scientific">Segnochrobactrum spirostomi</name>
    <dbReference type="NCBI Taxonomy" id="2608987"/>
    <lineage>
        <taxon>Bacteria</taxon>
        <taxon>Pseudomonadati</taxon>
        <taxon>Pseudomonadota</taxon>
        <taxon>Alphaproteobacteria</taxon>
        <taxon>Hyphomicrobiales</taxon>
        <taxon>Segnochrobactraceae</taxon>
        <taxon>Segnochrobactrum</taxon>
    </lineage>
</organism>
<dbReference type="InterPro" id="IPR002168">
    <property type="entry name" value="Lipase_GDXG_HIS_AS"/>
</dbReference>
<accession>A0A6A7Y125</accession>
<feature type="domain" description="Alpha/beta hydrolase fold-3" evidence="3">
    <location>
        <begin position="77"/>
        <end position="282"/>
    </location>
</feature>
<evidence type="ECO:0000256" key="1">
    <source>
        <dbReference type="ARBA" id="ARBA00010515"/>
    </source>
</evidence>
<dbReference type="InterPro" id="IPR029058">
    <property type="entry name" value="AB_hydrolase_fold"/>
</dbReference>
<dbReference type="GO" id="GO:0019433">
    <property type="term" value="P:triglyceride catabolic process"/>
    <property type="evidence" value="ECO:0007669"/>
    <property type="project" value="TreeGrafter"/>
</dbReference>
<reference evidence="4 5" key="1">
    <citation type="submission" date="2019-09" db="EMBL/GenBank/DDBJ databases">
        <title>Segnochrobactrum spirostomi gen. nov., sp. nov., isolated from the ciliate Spirostomum cf. yagiui and description of a novel family, Segnochrobactraceae fam. nov. within the order Rhizobiales of the class Alphaproteobacteria.</title>
        <authorList>
            <person name="Akter S."/>
            <person name="Shazib S.U.A."/>
            <person name="Shin M.K."/>
        </authorList>
    </citation>
    <scope>NUCLEOTIDE SEQUENCE [LARGE SCALE GENOMIC DNA]</scope>
    <source>
        <strain evidence="4 5">Sp-1</strain>
    </source>
</reference>
<keyword evidence="2 4" id="KW-0378">Hydrolase</keyword>
<evidence type="ECO:0000256" key="2">
    <source>
        <dbReference type="ARBA" id="ARBA00022801"/>
    </source>
</evidence>
<dbReference type="PROSITE" id="PS01173">
    <property type="entry name" value="LIPASE_GDXG_HIS"/>
    <property type="match status" value="1"/>
</dbReference>
<dbReference type="PANTHER" id="PTHR23025">
    <property type="entry name" value="TRIACYLGLYCEROL LIPASE"/>
    <property type="match status" value="1"/>
</dbReference>
<evidence type="ECO:0000259" key="3">
    <source>
        <dbReference type="Pfam" id="PF07859"/>
    </source>
</evidence>
<gene>
    <name evidence="4" type="ORF">F0357_03745</name>
</gene>